<dbReference type="AlphaFoldDB" id="A0A5J9U7E4"/>
<organism evidence="2 3">
    <name type="scientific">Eragrostis curvula</name>
    <name type="common">weeping love grass</name>
    <dbReference type="NCBI Taxonomy" id="38414"/>
    <lineage>
        <taxon>Eukaryota</taxon>
        <taxon>Viridiplantae</taxon>
        <taxon>Streptophyta</taxon>
        <taxon>Embryophyta</taxon>
        <taxon>Tracheophyta</taxon>
        <taxon>Spermatophyta</taxon>
        <taxon>Magnoliopsida</taxon>
        <taxon>Liliopsida</taxon>
        <taxon>Poales</taxon>
        <taxon>Poaceae</taxon>
        <taxon>PACMAD clade</taxon>
        <taxon>Chloridoideae</taxon>
        <taxon>Eragrostideae</taxon>
        <taxon>Eragrostidinae</taxon>
        <taxon>Eragrostis</taxon>
    </lineage>
</organism>
<evidence type="ECO:0000313" key="3">
    <source>
        <dbReference type="Proteomes" id="UP000324897"/>
    </source>
</evidence>
<feature type="non-terminal residue" evidence="2">
    <location>
        <position position="95"/>
    </location>
</feature>
<evidence type="ECO:0000256" key="1">
    <source>
        <dbReference type="SAM" id="MobiDB-lite"/>
    </source>
</evidence>
<sequence length="95" mass="9889">RCSCGCRKITANTVAAAENTIAAAEEITANTVAAVKQPLQNSERNTLVPVVSATNFGGACGLSTRGAVVHRIADSSQPQTHTRPMCSATPHRPVF</sequence>
<reference evidence="2 3" key="1">
    <citation type="journal article" date="2019" name="Sci. Rep.">
        <title>A high-quality genome of Eragrostis curvula grass provides insights into Poaceae evolution and supports new strategies to enhance forage quality.</title>
        <authorList>
            <person name="Carballo J."/>
            <person name="Santos B.A.C.M."/>
            <person name="Zappacosta D."/>
            <person name="Garbus I."/>
            <person name="Selva J.P."/>
            <person name="Gallo C.A."/>
            <person name="Diaz A."/>
            <person name="Albertini E."/>
            <person name="Caccamo M."/>
            <person name="Echenique V."/>
        </authorList>
    </citation>
    <scope>NUCLEOTIDE SEQUENCE [LARGE SCALE GENOMIC DNA]</scope>
    <source>
        <strain evidence="3">cv. Victoria</strain>
        <tissue evidence="2">Leaf</tissue>
    </source>
</reference>
<accession>A0A5J9U7E4</accession>
<proteinExistence type="predicted"/>
<feature type="region of interest" description="Disordered" evidence="1">
    <location>
        <begin position="74"/>
        <end position="95"/>
    </location>
</feature>
<dbReference type="EMBL" id="RWGY01000029">
    <property type="protein sequence ID" value="TVU19484.1"/>
    <property type="molecule type" value="Genomic_DNA"/>
</dbReference>
<protein>
    <submittedName>
        <fullName evidence="2">Uncharacterized protein</fullName>
    </submittedName>
</protein>
<feature type="non-terminal residue" evidence="2">
    <location>
        <position position="1"/>
    </location>
</feature>
<comment type="caution">
    <text evidence="2">The sequence shown here is derived from an EMBL/GenBank/DDBJ whole genome shotgun (WGS) entry which is preliminary data.</text>
</comment>
<evidence type="ECO:0000313" key="2">
    <source>
        <dbReference type="EMBL" id="TVU19484.1"/>
    </source>
</evidence>
<keyword evidence="3" id="KW-1185">Reference proteome</keyword>
<name>A0A5J9U7E4_9POAL</name>
<dbReference type="Proteomes" id="UP000324897">
    <property type="component" value="Chromosome 7"/>
</dbReference>
<dbReference type="Gramene" id="TVU19484">
    <property type="protein sequence ID" value="TVU19484"/>
    <property type="gene ID" value="EJB05_35635"/>
</dbReference>
<gene>
    <name evidence="2" type="ORF">EJB05_35635</name>
</gene>